<organism evidence="9 10">
    <name type="scientific">Cephalotus follicularis</name>
    <name type="common">Albany pitcher plant</name>
    <dbReference type="NCBI Taxonomy" id="3775"/>
    <lineage>
        <taxon>Eukaryota</taxon>
        <taxon>Viridiplantae</taxon>
        <taxon>Streptophyta</taxon>
        <taxon>Embryophyta</taxon>
        <taxon>Tracheophyta</taxon>
        <taxon>Spermatophyta</taxon>
        <taxon>Magnoliopsida</taxon>
        <taxon>eudicotyledons</taxon>
        <taxon>Gunneridae</taxon>
        <taxon>Pentapetalae</taxon>
        <taxon>rosids</taxon>
        <taxon>fabids</taxon>
        <taxon>Oxalidales</taxon>
        <taxon>Cephalotaceae</taxon>
        <taxon>Cephalotus</taxon>
    </lineage>
</organism>
<evidence type="ECO:0000256" key="6">
    <source>
        <dbReference type="RuleBase" id="RU367028"/>
    </source>
</evidence>
<evidence type="ECO:0000313" key="10">
    <source>
        <dbReference type="Proteomes" id="UP000187406"/>
    </source>
</evidence>
<gene>
    <name evidence="9" type="ORF">CFOL_v3_13003</name>
</gene>
<dbReference type="AlphaFoldDB" id="A0A1Q3BNS1"/>
<dbReference type="EMBL" id="BDDD01000729">
    <property type="protein sequence ID" value="GAV69502.1"/>
    <property type="molecule type" value="Genomic_DNA"/>
</dbReference>
<keyword evidence="3 6" id="KW-0805">Transcription regulation</keyword>
<dbReference type="FunCoup" id="A0A1Q3BNS1">
    <property type="interactions" value="62"/>
</dbReference>
<comment type="function">
    <text evidence="6">Transcriptional repressor that regulates multiple aspects of plant growth and development.</text>
</comment>
<dbReference type="InterPro" id="IPR038933">
    <property type="entry name" value="Ovate"/>
</dbReference>
<sequence>MAKRLKLRISRVLPYFQSCRSKDPSSLPSNTTPSFLRHSSVNHNSMTLRFTTAPTTLASSPPAKLHHFSLKRHVSFAFSSMGCGPRSRTSKLNLSETEHTQSLPPQDFQWGKEGKFHVIARVYDPENESPRRKIYNFESDDVLPPPPPPNTLRKNRRHKKENMAPKFRISASSADSGIFSSSSFDDINIKHHKNVCDEEETETLFSSLSFSTDSSYDFNTSLETIRETPISSRRKKFRKATRRSVLKQREVKELFSPECESPARLSMFLQRLIPCAVDGKVRESFAVVKRSQDPYEDFKRSMMEMILEKQMFEEKDLEQLLHCFLSLNSRQHHGVIVQAFVEIWDVLFVRRSPSSC</sequence>
<comment type="caution">
    <text evidence="9">The sequence shown here is derived from an EMBL/GenBank/DDBJ whole genome shotgun (WGS) entry which is preliminary data.</text>
</comment>
<dbReference type="NCBIfam" id="TIGR01568">
    <property type="entry name" value="A_thal_3678"/>
    <property type="match status" value="1"/>
</dbReference>
<dbReference type="GO" id="GO:0045892">
    <property type="term" value="P:negative regulation of DNA-templated transcription"/>
    <property type="evidence" value="ECO:0007669"/>
    <property type="project" value="UniProtKB-UniRule"/>
</dbReference>
<dbReference type="PANTHER" id="PTHR33057">
    <property type="entry name" value="TRANSCRIPTION REPRESSOR OFP7-RELATED"/>
    <property type="match status" value="1"/>
</dbReference>
<keyword evidence="4 6" id="KW-0804">Transcription</keyword>
<evidence type="ECO:0000256" key="7">
    <source>
        <dbReference type="SAM" id="MobiDB-lite"/>
    </source>
</evidence>
<keyword evidence="10" id="KW-1185">Reference proteome</keyword>
<dbReference type="Pfam" id="PF04844">
    <property type="entry name" value="Ovate"/>
    <property type="match status" value="1"/>
</dbReference>
<evidence type="ECO:0000256" key="3">
    <source>
        <dbReference type="ARBA" id="ARBA00023015"/>
    </source>
</evidence>
<protein>
    <recommendedName>
        <fullName evidence="6">Transcription repressor</fullName>
    </recommendedName>
    <alternativeName>
        <fullName evidence="6">Ovate family protein</fullName>
    </alternativeName>
</protein>
<dbReference type="OrthoDB" id="1928390at2759"/>
<dbReference type="PROSITE" id="PS51754">
    <property type="entry name" value="OVATE"/>
    <property type="match status" value="1"/>
</dbReference>
<comment type="subcellular location">
    <subcellularLocation>
        <location evidence="1 6">Nucleus</location>
    </subcellularLocation>
</comment>
<evidence type="ECO:0000313" key="9">
    <source>
        <dbReference type="EMBL" id="GAV69502.1"/>
    </source>
</evidence>
<evidence type="ECO:0000256" key="2">
    <source>
        <dbReference type="ARBA" id="ARBA00022491"/>
    </source>
</evidence>
<dbReference type="PANTHER" id="PTHR33057:SF90">
    <property type="entry name" value="TRANSCRIPTION REPRESSOR OFP7"/>
    <property type="match status" value="1"/>
</dbReference>
<proteinExistence type="predicted"/>
<dbReference type="InterPro" id="IPR006458">
    <property type="entry name" value="Ovate_C"/>
</dbReference>
<dbReference type="Proteomes" id="UP000187406">
    <property type="component" value="Unassembled WGS sequence"/>
</dbReference>
<feature type="compositionally biased region" description="Polar residues" evidence="7">
    <location>
        <begin position="90"/>
        <end position="104"/>
    </location>
</feature>
<dbReference type="GO" id="GO:0005634">
    <property type="term" value="C:nucleus"/>
    <property type="evidence" value="ECO:0007669"/>
    <property type="project" value="UniProtKB-SubCell"/>
</dbReference>
<feature type="domain" description="OVATE" evidence="8">
    <location>
        <begin position="287"/>
        <end position="346"/>
    </location>
</feature>
<keyword evidence="5 6" id="KW-0539">Nucleus</keyword>
<reference evidence="10" key="1">
    <citation type="submission" date="2016-04" db="EMBL/GenBank/DDBJ databases">
        <title>Cephalotus genome sequencing.</title>
        <authorList>
            <person name="Fukushima K."/>
            <person name="Hasebe M."/>
            <person name="Fang X."/>
        </authorList>
    </citation>
    <scope>NUCLEOTIDE SEQUENCE [LARGE SCALE GENOMIC DNA]</scope>
    <source>
        <strain evidence="10">cv. St1</strain>
    </source>
</reference>
<evidence type="ECO:0000256" key="4">
    <source>
        <dbReference type="ARBA" id="ARBA00023163"/>
    </source>
</evidence>
<keyword evidence="2 6" id="KW-0678">Repressor</keyword>
<dbReference type="InParanoid" id="A0A1Q3BNS1"/>
<accession>A0A1Q3BNS1</accession>
<evidence type="ECO:0000259" key="8">
    <source>
        <dbReference type="PROSITE" id="PS51754"/>
    </source>
</evidence>
<evidence type="ECO:0000256" key="1">
    <source>
        <dbReference type="ARBA" id="ARBA00004123"/>
    </source>
</evidence>
<evidence type="ECO:0000256" key="5">
    <source>
        <dbReference type="ARBA" id="ARBA00023242"/>
    </source>
</evidence>
<dbReference type="STRING" id="3775.A0A1Q3BNS1"/>
<feature type="region of interest" description="Disordered" evidence="7">
    <location>
        <begin position="82"/>
        <end position="108"/>
    </location>
</feature>
<name>A0A1Q3BNS1_CEPFO</name>